<accession>A0A0M4S3Z9</accession>
<name>A0A0M4S3Z9_9CAUD</name>
<proteinExistence type="predicted"/>
<dbReference type="EMBL" id="KT591491">
    <property type="protein sequence ID" value="ALF00564.1"/>
    <property type="molecule type" value="Genomic_DNA"/>
</dbReference>
<evidence type="ECO:0000313" key="1">
    <source>
        <dbReference type="EMBL" id="ALF00564.1"/>
    </source>
</evidence>
<evidence type="ECO:0000313" key="2">
    <source>
        <dbReference type="Proteomes" id="UP000221469"/>
    </source>
</evidence>
<sequence>MNKLVNMIVAALFPLLWAKLEPLVREVLAEKLDDLVPDEIEKFFSALIPDGVAEQLPGALNDVVNGVGAVLGGIFKPR</sequence>
<protein>
    <submittedName>
        <fullName evidence="1">Uncharacterized protein</fullName>
    </submittedName>
</protein>
<gene>
    <name evidence="1" type="ORF">SEA_BRICOLE_36</name>
</gene>
<dbReference type="Proteomes" id="UP000221469">
    <property type="component" value="Segment"/>
</dbReference>
<reference evidence="1 2" key="1">
    <citation type="submission" date="2015-08" db="EMBL/GenBank/DDBJ databases">
        <authorList>
            <person name="Barekzi N."/>
            <person name="Doss J.H."/>
            <person name="Bluford J."/>
            <person name="Fizer S."/>
            <person name="Garofalo A.E."/>
            <person name="Gasalao M.B."/>
            <person name="Griffin J."/>
            <person name="Henderson C.M."/>
            <person name="Hyre A.N."/>
            <person name="Irons L.B."/>
            <person name="Jafree E."/>
            <person name="Kanda K."/>
            <person name="Matthews D."/>
            <person name="Mclaren B."/>
            <person name="Moriarty A."/>
            <person name="Northam N."/>
            <person name="Ryan M."/>
            <person name="Smith D.E."/>
            <person name="Vanselow D."/>
            <person name="Welch J."/>
            <person name="Gauthier D."/>
            <person name="Anders K.R."/>
            <person name="Bradley K.W."/>
            <person name="Asai D.J."/>
            <person name="Bowman C.A."/>
            <person name="Russell D.A."/>
            <person name="Pope W.H."/>
            <person name="Jacobs-Sera D."/>
            <person name="Hendrix R.W."/>
            <person name="Hatfull G.F."/>
        </authorList>
    </citation>
    <scope>NUCLEOTIDE SEQUENCE [LARGE SCALE GENOMIC DNA]</scope>
</reference>
<organism evidence="1 2">
    <name type="scientific">Mycobacterium phage Bricole</name>
    <dbReference type="NCBI Taxonomy" id="1718601"/>
    <lineage>
        <taxon>Viruses</taxon>
        <taxon>Duplodnaviria</taxon>
        <taxon>Heunggongvirae</taxon>
        <taxon>Uroviricota</taxon>
        <taxon>Caudoviricetes</taxon>
        <taxon>Vilmaviridae</taxon>
        <taxon>Mclasvirinae</taxon>
        <taxon>Bongovirus</taxon>
        <taxon>Bongovirus bongo</taxon>
    </lineage>
</organism>